<reference evidence="8" key="1">
    <citation type="journal article" date="2019" name="Int. J. Syst. Evol. Microbiol.">
        <title>The Global Catalogue of Microorganisms (GCM) 10K type strain sequencing project: providing services to taxonomists for standard genome sequencing and annotation.</title>
        <authorList>
            <consortium name="The Broad Institute Genomics Platform"/>
            <consortium name="The Broad Institute Genome Sequencing Center for Infectious Disease"/>
            <person name="Wu L."/>
            <person name="Ma J."/>
        </authorList>
    </citation>
    <scope>NUCLEOTIDE SEQUENCE [LARGE SCALE GENOMIC DNA]</scope>
    <source>
        <strain evidence="8">JCM 17839</strain>
    </source>
</reference>
<dbReference type="NCBIfam" id="NF005883">
    <property type="entry name" value="PRK07845.1"/>
    <property type="match status" value="1"/>
</dbReference>
<dbReference type="InterPro" id="IPR036188">
    <property type="entry name" value="FAD/NAD-bd_sf"/>
</dbReference>
<feature type="domain" description="FAD/NAD(P)-binding" evidence="6">
    <location>
        <begin position="10"/>
        <end position="340"/>
    </location>
</feature>
<dbReference type="InterPro" id="IPR001100">
    <property type="entry name" value="Pyr_nuc-diS_OxRdtase"/>
</dbReference>
<dbReference type="InterPro" id="IPR016156">
    <property type="entry name" value="FAD/NAD-linked_Rdtase_dimer_sf"/>
</dbReference>
<evidence type="ECO:0000259" key="5">
    <source>
        <dbReference type="Pfam" id="PF02852"/>
    </source>
</evidence>
<dbReference type="PRINTS" id="PR00411">
    <property type="entry name" value="PNDRDTASEI"/>
</dbReference>
<comment type="caution">
    <text evidence="7">The sequence shown here is derived from an EMBL/GenBank/DDBJ whole genome shotgun (WGS) entry which is preliminary data.</text>
</comment>
<keyword evidence="8" id="KW-1185">Reference proteome</keyword>
<dbReference type="Pfam" id="PF07992">
    <property type="entry name" value="Pyr_redox_2"/>
    <property type="match status" value="1"/>
</dbReference>
<name>A0ABP8NY37_9MICO</name>
<evidence type="ECO:0000256" key="1">
    <source>
        <dbReference type="ARBA" id="ARBA00001974"/>
    </source>
</evidence>
<dbReference type="Pfam" id="PF02852">
    <property type="entry name" value="Pyr_redox_dim"/>
    <property type="match status" value="1"/>
</dbReference>
<dbReference type="Gene3D" id="3.50.50.60">
    <property type="entry name" value="FAD/NAD(P)-binding domain"/>
    <property type="match status" value="2"/>
</dbReference>
<accession>A0ABP8NY37</accession>
<dbReference type="PANTHER" id="PTHR43014:SF1">
    <property type="entry name" value="NAD(P)H DEHYDROGENASE (QUINONE)"/>
    <property type="match status" value="1"/>
</dbReference>
<evidence type="ECO:0000313" key="7">
    <source>
        <dbReference type="EMBL" id="GAA4477654.1"/>
    </source>
</evidence>
<dbReference type="SUPFAM" id="SSF55424">
    <property type="entry name" value="FAD/NAD-linked reductases, dimerisation (C-terminal) domain"/>
    <property type="match status" value="1"/>
</dbReference>
<comment type="similarity">
    <text evidence="2">Belongs to the class-I pyridine nucleotide-disulfide oxidoreductase family.</text>
</comment>
<feature type="domain" description="Pyridine nucleotide-disulphide oxidoreductase dimerisation" evidence="5">
    <location>
        <begin position="363"/>
        <end position="468"/>
    </location>
</feature>
<gene>
    <name evidence="7" type="ORF">GCM10023171_00620</name>
</gene>
<dbReference type="RefSeq" id="WP_345183182.1">
    <property type="nucleotide sequence ID" value="NZ_BAABGP010000003.1"/>
</dbReference>
<comment type="cofactor">
    <cofactor evidence="1">
        <name>FAD</name>
        <dbReference type="ChEBI" id="CHEBI:57692"/>
    </cofactor>
</comment>
<dbReference type="InterPro" id="IPR004099">
    <property type="entry name" value="Pyr_nucl-diS_OxRdtase_dimer"/>
</dbReference>
<dbReference type="PRINTS" id="PR00368">
    <property type="entry name" value="FADPNR"/>
</dbReference>
<dbReference type="InterPro" id="IPR023753">
    <property type="entry name" value="FAD/NAD-binding_dom"/>
</dbReference>
<dbReference type="SUPFAM" id="SSF51905">
    <property type="entry name" value="FAD/NAD(P)-binding domain"/>
    <property type="match status" value="1"/>
</dbReference>
<protein>
    <submittedName>
        <fullName evidence="7">NAD(P)H-quinone dehydrogenase</fullName>
    </submittedName>
</protein>
<organism evidence="7 8">
    <name type="scientific">Microbacterium panaciterrae</name>
    <dbReference type="NCBI Taxonomy" id="985759"/>
    <lineage>
        <taxon>Bacteria</taxon>
        <taxon>Bacillati</taxon>
        <taxon>Actinomycetota</taxon>
        <taxon>Actinomycetes</taxon>
        <taxon>Micrococcales</taxon>
        <taxon>Microbacteriaceae</taxon>
        <taxon>Microbacterium</taxon>
    </lineage>
</organism>
<evidence type="ECO:0000313" key="8">
    <source>
        <dbReference type="Proteomes" id="UP001500731"/>
    </source>
</evidence>
<dbReference type="PIRSF" id="PIRSF000350">
    <property type="entry name" value="Mercury_reductase_MerA"/>
    <property type="match status" value="1"/>
</dbReference>
<dbReference type="Proteomes" id="UP001500731">
    <property type="component" value="Unassembled WGS sequence"/>
</dbReference>
<keyword evidence="3" id="KW-0285">Flavoprotein</keyword>
<evidence type="ECO:0000259" key="6">
    <source>
        <dbReference type="Pfam" id="PF07992"/>
    </source>
</evidence>
<evidence type="ECO:0000256" key="2">
    <source>
        <dbReference type="ARBA" id="ARBA00007532"/>
    </source>
</evidence>
<evidence type="ECO:0000256" key="3">
    <source>
        <dbReference type="ARBA" id="ARBA00022630"/>
    </source>
</evidence>
<proteinExistence type="inferred from homology"/>
<dbReference type="Gene3D" id="3.30.390.30">
    <property type="match status" value="1"/>
</dbReference>
<dbReference type="PANTHER" id="PTHR43014">
    <property type="entry name" value="MERCURIC REDUCTASE"/>
    <property type="match status" value="1"/>
</dbReference>
<keyword evidence="4" id="KW-0274">FAD</keyword>
<dbReference type="EMBL" id="BAABGP010000003">
    <property type="protein sequence ID" value="GAA4477654.1"/>
    <property type="molecule type" value="Genomic_DNA"/>
</dbReference>
<sequence>MTLMFERSQRVAVLGGGPGGYEAALAAAQLGAEVTLVERVGVGGSAVLTDVVPSKSLIATADAAVAIAEASDLGVQFYAKGGEGKPLKPEIAINLAAVNKRLMALAGQQSEDMRTTLLEAGVTILSGHGRLDGPDAIVVSTSQDGTDFDRIEADTLIVAVGASPRELDSAKPDGERILTWTQLYDMKTLPEHLIVVGSGVTGAEFASAYMNLGAKVTLVSSRDQVLPGEDQDAAKVLERVFKRGGMQVLSKSRADKVERTETGVTVTLSDGRTIDGSHCLMAVGSIPNTAGIGLEDVGVELTGSGHIRVNRVARTSVSNIYAVGDCTNFFPLASVASMQGRTAVFHALGDIVIPLEKLKITANIFTAPEIATIGFSEKDIEDGIADGIAYKLPLAANPRAKMQGIRDGFVKILARKGSGTVIGAVIVAPRASELIYPLAIAVERRLNVDQVSRVFAAYPSITSSITDATRAMHQVYIAK</sequence>
<evidence type="ECO:0000256" key="4">
    <source>
        <dbReference type="ARBA" id="ARBA00022827"/>
    </source>
</evidence>